<dbReference type="InterPro" id="IPR012816">
    <property type="entry name" value="NADAR"/>
</dbReference>
<protein>
    <recommendedName>
        <fullName evidence="2">NADAR domain-containing protein</fullName>
    </recommendedName>
</protein>
<reference evidence="3 4" key="1">
    <citation type="journal article" date="2017" name="Curr. Biol.">
        <title>Genome architecture and evolution of a unichromosomal asexual nematode.</title>
        <authorList>
            <person name="Fradin H."/>
            <person name="Zegar C."/>
            <person name="Gutwein M."/>
            <person name="Lucas J."/>
            <person name="Kovtun M."/>
            <person name="Corcoran D."/>
            <person name="Baugh L.R."/>
            <person name="Kiontke K."/>
            <person name="Gunsalus K."/>
            <person name="Fitch D.H."/>
            <person name="Piano F."/>
        </authorList>
    </citation>
    <scope>NUCLEOTIDE SEQUENCE [LARGE SCALE GENOMIC DNA]</scope>
    <source>
        <strain evidence="3">PF1309</strain>
    </source>
</reference>
<feature type="compositionally biased region" description="Polar residues" evidence="1">
    <location>
        <begin position="290"/>
        <end position="302"/>
    </location>
</feature>
<feature type="compositionally biased region" description="Basic and acidic residues" evidence="1">
    <location>
        <begin position="392"/>
        <end position="421"/>
    </location>
</feature>
<evidence type="ECO:0000313" key="3">
    <source>
        <dbReference type="EMBL" id="PAV89093.1"/>
    </source>
</evidence>
<organism evidence="3 4">
    <name type="scientific">Diploscapter pachys</name>
    <dbReference type="NCBI Taxonomy" id="2018661"/>
    <lineage>
        <taxon>Eukaryota</taxon>
        <taxon>Metazoa</taxon>
        <taxon>Ecdysozoa</taxon>
        <taxon>Nematoda</taxon>
        <taxon>Chromadorea</taxon>
        <taxon>Rhabditida</taxon>
        <taxon>Rhabditina</taxon>
        <taxon>Rhabditomorpha</taxon>
        <taxon>Rhabditoidea</taxon>
        <taxon>Rhabditidae</taxon>
        <taxon>Diploscapter</taxon>
    </lineage>
</organism>
<dbReference type="PANTHER" id="PTHR48134:SF2">
    <property type="entry name" value="OS04G0609100 PROTEIN"/>
    <property type="match status" value="1"/>
</dbReference>
<feature type="compositionally biased region" description="Low complexity" evidence="1">
    <location>
        <begin position="509"/>
        <end position="522"/>
    </location>
</feature>
<dbReference type="Pfam" id="PF08719">
    <property type="entry name" value="NADAR"/>
    <property type="match status" value="1"/>
</dbReference>
<gene>
    <name evidence="3" type="ORF">WR25_20512</name>
</gene>
<dbReference type="Gene3D" id="1.10.357.40">
    <property type="entry name" value="YbiA-like"/>
    <property type="match status" value="1"/>
</dbReference>
<evidence type="ECO:0000259" key="2">
    <source>
        <dbReference type="Pfam" id="PF08719"/>
    </source>
</evidence>
<keyword evidence="4" id="KW-1185">Reference proteome</keyword>
<dbReference type="EMBL" id="LIAE01006475">
    <property type="protein sequence ID" value="PAV89093.1"/>
    <property type="molecule type" value="Genomic_DNA"/>
</dbReference>
<evidence type="ECO:0000256" key="1">
    <source>
        <dbReference type="SAM" id="MobiDB-lite"/>
    </source>
</evidence>
<feature type="compositionally biased region" description="Low complexity" evidence="1">
    <location>
        <begin position="314"/>
        <end position="324"/>
    </location>
</feature>
<feature type="compositionally biased region" description="Basic and acidic residues" evidence="1">
    <location>
        <begin position="433"/>
        <end position="442"/>
    </location>
</feature>
<feature type="compositionally biased region" description="Polar residues" evidence="1">
    <location>
        <begin position="218"/>
        <end position="229"/>
    </location>
</feature>
<feature type="domain" description="NADAR" evidence="2">
    <location>
        <begin position="23"/>
        <end position="176"/>
    </location>
</feature>
<dbReference type="InterPro" id="IPR037238">
    <property type="entry name" value="YbiA-like_sf"/>
</dbReference>
<feature type="compositionally biased region" description="Pro residues" evidence="1">
    <location>
        <begin position="371"/>
        <end position="388"/>
    </location>
</feature>
<feature type="compositionally biased region" description="Basic and acidic residues" evidence="1">
    <location>
        <begin position="230"/>
        <end position="253"/>
    </location>
</feature>
<feature type="compositionally biased region" description="Basic and acidic residues" evidence="1">
    <location>
        <begin position="480"/>
        <end position="499"/>
    </location>
</feature>
<feature type="compositionally biased region" description="Basic and acidic residues" evidence="1">
    <location>
        <begin position="332"/>
        <end position="341"/>
    </location>
</feature>
<dbReference type="OrthoDB" id="206452at2759"/>
<dbReference type="PANTHER" id="PTHR48134">
    <property type="entry name" value="GLYCOPROTEIN 96-92-RELATED-RELATED"/>
    <property type="match status" value="1"/>
</dbReference>
<feature type="region of interest" description="Disordered" evidence="1">
    <location>
        <begin position="209"/>
        <end position="543"/>
    </location>
</feature>
<dbReference type="SUPFAM" id="SSF143990">
    <property type="entry name" value="YbiA-like"/>
    <property type="match status" value="1"/>
</dbReference>
<accession>A0A2A2LSA4</accession>
<dbReference type="STRING" id="2018661.A0A2A2LSA4"/>
<proteinExistence type="predicted"/>
<dbReference type="Proteomes" id="UP000218231">
    <property type="component" value="Unassembled WGS sequence"/>
</dbReference>
<sequence length="543" mass="62459">MPPVSTRRVFEDDARFTLFFTLTSPFSNFHSCNFNAVDIFGPDREMRMFNCVEQYYMYNKAMNCGDKESAEQIMRRSEGRDMKKIGKELKNFDQESWDKISSKIMHVALTAKFSQNWKLREWLFLTNGTELVECSPMDQIWGIGLSIDDPGATNKKRWRGKNKLGRLLDQVREDLWESESFKEDREKAETILTDLDEVQRRFDKIGGVHRNYKPARSRSYSADVSNNRSDSPERKRAKPETPRREREREREEPEPGSSRQANSEKEVSKHPRIVWDSSRPLSPSPSLPSETNSEPRPRTNGSVRPISPISFSIPTATRRAPPTTEIASTPKTKREEDRRPSWQEIAGPAPVPPLPPTSATTGNARCKVEEPPPPPPEEQIPPPPPEDIPSPKLERKREPNLDEIPRPSEIETTRRKTKSENLTEIPPLPPRETSPKMENEERKKKKEKKRDKERGEKKDKKKRKRTYSEEEEKVATIKLILEKNERSGIEVRGPEESESPKSGTAPTCSKSKSSNSIPNPLKSETEQTQPTHKLARQKIVFDL</sequence>
<dbReference type="CDD" id="cd15457">
    <property type="entry name" value="NADAR"/>
    <property type="match status" value="1"/>
</dbReference>
<name>A0A2A2LSA4_9BILA</name>
<evidence type="ECO:0000313" key="4">
    <source>
        <dbReference type="Proteomes" id="UP000218231"/>
    </source>
</evidence>
<dbReference type="NCBIfam" id="TIGR02464">
    <property type="entry name" value="ribofla_fusion"/>
    <property type="match status" value="1"/>
</dbReference>
<comment type="caution">
    <text evidence="3">The sequence shown here is derived from an EMBL/GenBank/DDBJ whole genome shotgun (WGS) entry which is preliminary data.</text>
</comment>
<dbReference type="AlphaFoldDB" id="A0A2A2LSA4"/>